<reference evidence="1" key="1">
    <citation type="submission" date="2020-02" db="EMBL/GenBank/DDBJ databases">
        <authorList>
            <person name="Meier V. D."/>
        </authorList>
    </citation>
    <scope>NUCLEOTIDE SEQUENCE</scope>
    <source>
        <strain evidence="1">AVDCRST_MAG69</strain>
    </source>
</reference>
<accession>A0A6J4S082</accession>
<organism evidence="1">
    <name type="scientific">uncultured Solirubrobacteraceae bacterium</name>
    <dbReference type="NCBI Taxonomy" id="1162706"/>
    <lineage>
        <taxon>Bacteria</taxon>
        <taxon>Bacillati</taxon>
        <taxon>Actinomycetota</taxon>
        <taxon>Thermoleophilia</taxon>
        <taxon>Solirubrobacterales</taxon>
        <taxon>Solirubrobacteraceae</taxon>
        <taxon>environmental samples</taxon>
    </lineage>
</organism>
<protein>
    <submittedName>
        <fullName evidence="1">Uncharacterized protein</fullName>
    </submittedName>
</protein>
<name>A0A6J4S082_9ACTN</name>
<proteinExistence type="predicted"/>
<dbReference type="EMBL" id="CADCVP010000092">
    <property type="protein sequence ID" value="CAA9480076.1"/>
    <property type="molecule type" value="Genomic_DNA"/>
</dbReference>
<sequence>MAMANPRRMCRARALTGPVSAMAMNPATMIQPIGRRSR</sequence>
<dbReference type="AlphaFoldDB" id="A0A6J4S082"/>
<evidence type="ECO:0000313" key="1">
    <source>
        <dbReference type="EMBL" id="CAA9480076.1"/>
    </source>
</evidence>
<gene>
    <name evidence="1" type="ORF">AVDCRST_MAG69-687</name>
</gene>